<dbReference type="Proteomes" id="UP000707206">
    <property type="component" value="Unassembled WGS sequence"/>
</dbReference>
<dbReference type="SUPFAM" id="SSF49265">
    <property type="entry name" value="Fibronectin type III"/>
    <property type="match status" value="1"/>
</dbReference>
<dbReference type="CDD" id="cd00063">
    <property type="entry name" value="FN3"/>
    <property type="match status" value="2"/>
</dbReference>
<keyword evidence="1" id="KW-0677">Repeat</keyword>
<keyword evidence="2" id="KW-0175">Coiled coil</keyword>
<keyword evidence="6" id="KW-1185">Reference proteome</keyword>
<dbReference type="PROSITE" id="PS50853">
    <property type="entry name" value="FN3"/>
    <property type="match status" value="2"/>
</dbReference>
<dbReference type="InterPro" id="IPR003961">
    <property type="entry name" value="FN3_dom"/>
</dbReference>
<name>A0A967E5V5_9FLAO</name>
<proteinExistence type="predicted"/>
<evidence type="ECO:0000256" key="2">
    <source>
        <dbReference type="SAM" id="Coils"/>
    </source>
</evidence>
<dbReference type="RefSeq" id="WP_152573437.1">
    <property type="nucleotide sequence ID" value="NZ_VIKU02000001.1"/>
</dbReference>
<evidence type="ECO:0000259" key="4">
    <source>
        <dbReference type="PROSITE" id="PS50853"/>
    </source>
</evidence>
<dbReference type="EMBL" id="VIKU02000001">
    <property type="protein sequence ID" value="NHF58980.1"/>
    <property type="molecule type" value="Genomic_DNA"/>
</dbReference>
<feature type="chain" id="PRO_5037951617" evidence="3">
    <location>
        <begin position="23"/>
        <end position="478"/>
    </location>
</feature>
<dbReference type="InterPro" id="IPR050991">
    <property type="entry name" value="ECM_Regulatory_Proteins"/>
</dbReference>
<dbReference type="SMART" id="SM00060">
    <property type="entry name" value="FN3"/>
    <property type="match status" value="2"/>
</dbReference>
<dbReference type="AlphaFoldDB" id="A0A967E5V5"/>
<dbReference type="PANTHER" id="PTHR46708">
    <property type="entry name" value="TENASCIN"/>
    <property type="match status" value="1"/>
</dbReference>
<organism evidence="5 6">
    <name type="scientific">Pelagihabitans pacificus</name>
    <dbReference type="NCBI Taxonomy" id="2696054"/>
    <lineage>
        <taxon>Bacteria</taxon>
        <taxon>Pseudomonadati</taxon>
        <taxon>Bacteroidota</taxon>
        <taxon>Flavobacteriia</taxon>
        <taxon>Flavobacteriales</taxon>
        <taxon>Flavobacteriaceae</taxon>
        <taxon>Pelagihabitans</taxon>
    </lineage>
</organism>
<dbReference type="Pfam" id="PF00041">
    <property type="entry name" value="fn3"/>
    <property type="match status" value="2"/>
</dbReference>
<feature type="coiled-coil region" evidence="2">
    <location>
        <begin position="449"/>
        <end position="476"/>
    </location>
</feature>
<evidence type="ECO:0000313" key="6">
    <source>
        <dbReference type="Proteomes" id="UP000707206"/>
    </source>
</evidence>
<feature type="signal peptide" evidence="3">
    <location>
        <begin position="1"/>
        <end position="22"/>
    </location>
</feature>
<feature type="domain" description="Fibronectin type-III" evidence="4">
    <location>
        <begin position="157"/>
        <end position="245"/>
    </location>
</feature>
<keyword evidence="3" id="KW-0732">Signal</keyword>
<evidence type="ECO:0000256" key="1">
    <source>
        <dbReference type="ARBA" id="ARBA00022737"/>
    </source>
</evidence>
<reference evidence="5" key="1">
    <citation type="submission" date="2019-07" db="EMBL/GenBank/DDBJ databases">
        <authorList>
            <person name="De-Chao Zhang Q."/>
        </authorList>
    </citation>
    <scope>NUCLEOTIDE SEQUENCE</scope>
    <source>
        <strain evidence="5">TP-CH-4</strain>
    </source>
</reference>
<accession>A0A967E5V5</accession>
<dbReference type="InterPro" id="IPR036116">
    <property type="entry name" value="FN3_sf"/>
</dbReference>
<comment type="caution">
    <text evidence="5">The sequence shown here is derived from an EMBL/GenBank/DDBJ whole genome shotgun (WGS) entry which is preliminary data.</text>
</comment>
<reference evidence="5" key="2">
    <citation type="submission" date="2020-03" db="EMBL/GenBank/DDBJ databases">
        <title>Flavobacteriaceae bacterium strain TP-CH-4, a member of the family Flavobacteriaceae isolated from a deep-sea seamount.</title>
        <authorList>
            <person name="Zhang D.-C."/>
        </authorList>
    </citation>
    <scope>NUCLEOTIDE SEQUENCE</scope>
    <source>
        <strain evidence="5">TP-CH-4</strain>
    </source>
</reference>
<feature type="domain" description="Fibronectin type-III" evidence="4">
    <location>
        <begin position="250"/>
        <end position="338"/>
    </location>
</feature>
<evidence type="ECO:0000256" key="3">
    <source>
        <dbReference type="SAM" id="SignalP"/>
    </source>
</evidence>
<evidence type="ECO:0000313" key="5">
    <source>
        <dbReference type="EMBL" id="NHF58980.1"/>
    </source>
</evidence>
<gene>
    <name evidence="5" type="ORF">FK220_006495</name>
</gene>
<sequence>MKKPCTLFLALLLSSFFSIIHAAKTFEEATPEPPARDITFGVLQLINADTDTSILEIIDGATYALDAVGSNLNINAIPPQAVGSVRFTSSDGYTRTEGVAPYAYRGDTSGNYIAWTPTEGTLSFTVQYFSGGSGSGTLLATDTFSITFVQTATDTQAPSAPVATSGAITTSSVELSWTASTDDIGVTGYNVYKDGVLESTLGNVLAYTATGLTEATSYDFTVTALDAAGNESAPSNVVTVTTGTTADTQAPSAPVASNGAITPNSVELSWTASTDNTGVTGYNVYIDGALGSSLGNLLTYTATGLTEATSYDFTVTALDAAGNESAPSNVVTVTTTSTGGTGTVWNLTNNNAYYNAGNVGIGTTDPGTWKLAVNGNLRAKEIKVETGWADYVFEKDYPLPTLEQVAAHIKTKGHLINIPSAAEVAENGIFLGEMNKLLLEKIEELTLYILAQERAQQELKARVEELERLSNQENRARE</sequence>
<dbReference type="InterPro" id="IPR013783">
    <property type="entry name" value="Ig-like_fold"/>
</dbReference>
<dbReference type="Gene3D" id="2.60.40.10">
    <property type="entry name" value="Immunoglobulins"/>
    <property type="match status" value="2"/>
</dbReference>
<dbReference type="PANTHER" id="PTHR46708:SF11">
    <property type="entry name" value="RECEPTOR-TYPE TYROSINE-PROTEIN PHOSPHATASE ETA-LIKE"/>
    <property type="match status" value="1"/>
</dbReference>
<protein>
    <submittedName>
        <fullName evidence="5">Fibronectin type III domain-containing protein</fullName>
    </submittedName>
</protein>